<keyword evidence="2" id="KW-0472">Membrane</keyword>
<dbReference type="RefSeq" id="XP_051359624.1">
    <property type="nucleotide sequence ID" value="XM_051509326.1"/>
</dbReference>
<dbReference type="OrthoDB" id="3210850at2759"/>
<keyword evidence="2" id="KW-0812">Transmembrane</keyword>
<keyword evidence="2" id="KW-1133">Transmembrane helix</keyword>
<dbReference type="GeneID" id="75833895"/>
<keyword evidence="4" id="KW-1185">Reference proteome</keyword>
<evidence type="ECO:0000313" key="4">
    <source>
        <dbReference type="Proteomes" id="UP001055219"/>
    </source>
</evidence>
<organism evidence="3 4">
    <name type="scientific">Emericellopsis cladophorae</name>
    <dbReference type="NCBI Taxonomy" id="2686198"/>
    <lineage>
        <taxon>Eukaryota</taxon>
        <taxon>Fungi</taxon>
        <taxon>Dikarya</taxon>
        <taxon>Ascomycota</taxon>
        <taxon>Pezizomycotina</taxon>
        <taxon>Sordariomycetes</taxon>
        <taxon>Hypocreomycetidae</taxon>
        <taxon>Hypocreales</taxon>
        <taxon>Bionectriaceae</taxon>
        <taxon>Emericellopsis</taxon>
    </lineage>
</organism>
<feature type="transmembrane region" description="Helical" evidence="2">
    <location>
        <begin position="47"/>
        <end position="69"/>
    </location>
</feature>
<dbReference type="PANTHER" id="PTHR38848">
    <property type="entry name" value="G-PROTEIN COUPLED RECEPTORS FAMILY 3 PROFILE DOMAIN-CONTAINING PROTEIN"/>
    <property type="match status" value="1"/>
</dbReference>
<name>A0A9P9XVT8_9HYPO</name>
<feature type="compositionally biased region" description="Low complexity" evidence="1">
    <location>
        <begin position="150"/>
        <end position="163"/>
    </location>
</feature>
<reference evidence="3" key="1">
    <citation type="journal article" date="2021" name="J Fungi (Basel)">
        <title>Genomic and Metabolomic Analyses of the Marine Fungus Emericellopsis cladophorae: Insights into Saltwater Adaptability Mechanisms and Its Biosynthetic Potential.</title>
        <authorList>
            <person name="Goncalves M.F.M."/>
            <person name="Hilario S."/>
            <person name="Van de Peer Y."/>
            <person name="Esteves A.C."/>
            <person name="Alves A."/>
        </authorList>
    </citation>
    <scope>NUCLEOTIDE SEQUENCE</scope>
    <source>
        <strain evidence="3">MUM 19.33</strain>
    </source>
</reference>
<feature type="transmembrane region" description="Helical" evidence="2">
    <location>
        <begin position="90"/>
        <end position="113"/>
    </location>
</feature>
<protein>
    <submittedName>
        <fullName evidence="3">Uncharacterized protein</fullName>
    </submittedName>
</protein>
<dbReference type="EMBL" id="JAGIXG020000059">
    <property type="protein sequence ID" value="KAI6778768.1"/>
    <property type="molecule type" value="Genomic_DNA"/>
</dbReference>
<gene>
    <name evidence="3" type="ORF">J7T54_007420</name>
</gene>
<evidence type="ECO:0000256" key="1">
    <source>
        <dbReference type="SAM" id="MobiDB-lite"/>
    </source>
</evidence>
<dbReference type="Proteomes" id="UP001055219">
    <property type="component" value="Unassembled WGS sequence"/>
</dbReference>
<sequence length="263" mass="29622">MRSRLYLFNSFGMISVYIVVVTMNFVFRITRMDHNGQCIIGMERLAMIPLITFDAVVNVYLTIIFLIPLKNLYSFKNMPRTASNLRLRTVAFRTFIGAVSTLLSSVTNLTVLMALNGQPGWVCLMLCNCDILFSAMVIQWVTSKDNAGTSGNNSLNADNNSAARRGRAVDAARRTDFASETICARCTPPSSPAEIALVPSVATTYSKNSSDIADVKLENHVVRRQRHARYAWTSRVKKDEPRSSGLRRIRDFENDDHRRATWQ</sequence>
<feature type="transmembrane region" description="Helical" evidence="2">
    <location>
        <begin position="7"/>
        <end position="27"/>
    </location>
</feature>
<evidence type="ECO:0000256" key="2">
    <source>
        <dbReference type="SAM" id="Phobius"/>
    </source>
</evidence>
<proteinExistence type="predicted"/>
<reference evidence="3" key="2">
    <citation type="submission" date="2022-07" db="EMBL/GenBank/DDBJ databases">
        <authorList>
            <person name="Goncalves M.F.M."/>
            <person name="Hilario S."/>
            <person name="Van De Peer Y."/>
            <person name="Esteves A.C."/>
            <person name="Alves A."/>
        </authorList>
    </citation>
    <scope>NUCLEOTIDE SEQUENCE</scope>
    <source>
        <strain evidence="3">MUM 19.33</strain>
    </source>
</reference>
<feature type="region of interest" description="Disordered" evidence="1">
    <location>
        <begin position="148"/>
        <end position="168"/>
    </location>
</feature>
<dbReference type="PANTHER" id="PTHR38848:SF3">
    <property type="entry name" value="G-PROTEIN COUPLED RECEPTORS FAMILY 3 PROFILE DOMAIN-CONTAINING PROTEIN"/>
    <property type="match status" value="1"/>
</dbReference>
<evidence type="ECO:0000313" key="3">
    <source>
        <dbReference type="EMBL" id="KAI6778768.1"/>
    </source>
</evidence>
<dbReference type="AlphaFoldDB" id="A0A9P9XVT8"/>
<comment type="caution">
    <text evidence="3">The sequence shown here is derived from an EMBL/GenBank/DDBJ whole genome shotgun (WGS) entry which is preliminary data.</text>
</comment>
<accession>A0A9P9XVT8</accession>